<dbReference type="Pfam" id="PF00534">
    <property type="entry name" value="Glycos_transf_1"/>
    <property type="match status" value="1"/>
</dbReference>
<dbReference type="PANTHER" id="PTHR45947:SF3">
    <property type="entry name" value="SULFOQUINOVOSYL TRANSFERASE SQD2"/>
    <property type="match status" value="1"/>
</dbReference>
<protein>
    <submittedName>
        <fullName evidence="5">Glycosyltransferase involved in cell wall bisynthesis</fullName>
    </submittedName>
</protein>
<dbReference type="RefSeq" id="WP_091086642.1">
    <property type="nucleotide sequence ID" value="NZ_FMHT01000003.1"/>
</dbReference>
<gene>
    <name evidence="5" type="ORF">GA0070616_4541</name>
</gene>
<dbReference type="AlphaFoldDB" id="A0A1C6SU12"/>
<feature type="domain" description="Glycosyl transferase family 1" evidence="3">
    <location>
        <begin position="233"/>
        <end position="388"/>
    </location>
</feature>
<dbReference type="PANTHER" id="PTHR45947">
    <property type="entry name" value="SULFOQUINOVOSYL TRANSFERASE SQD2"/>
    <property type="match status" value="1"/>
</dbReference>
<dbReference type="GO" id="GO:0016758">
    <property type="term" value="F:hexosyltransferase activity"/>
    <property type="evidence" value="ECO:0007669"/>
    <property type="project" value="TreeGrafter"/>
</dbReference>
<keyword evidence="1" id="KW-0328">Glycosyltransferase</keyword>
<dbReference type="GO" id="GO:1901137">
    <property type="term" value="P:carbohydrate derivative biosynthetic process"/>
    <property type="evidence" value="ECO:0007669"/>
    <property type="project" value="UniProtKB-ARBA"/>
</dbReference>
<name>A0A1C6SU12_9ACTN</name>
<evidence type="ECO:0000259" key="3">
    <source>
        <dbReference type="Pfam" id="PF00534"/>
    </source>
</evidence>
<evidence type="ECO:0000256" key="1">
    <source>
        <dbReference type="ARBA" id="ARBA00022676"/>
    </source>
</evidence>
<evidence type="ECO:0000259" key="4">
    <source>
        <dbReference type="Pfam" id="PF13579"/>
    </source>
</evidence>
<organism evidence="5 6">
    <name type="scientific">Micromonospora nigra</name>
    <dbReference type="NCBI Taxonomy" id="145857"/>
    <lineage>
        <taxon>Bacteria</taxon>
        <taxon>Bacillati</taxon>
        <taxon>Actinomycetota</taxon>
        <taxon>Actinomycetes</taxon>
        <taxon>Micromonosporales</taxon>
        <taxon>Micromonosporaceae</taxon>
        <taxon>Micromonospora</taxon>
    </lineage>
</organism>
<accession>A0A1C6SU12</accession>
<dbReference type="Gene3D" id="3.40.50.2000">
    <property type="entry name" value="Glycogen Phosphorylase B"/>
    <property type="match status" value="2"/>
</dbReference>
<evidence type="ECO:0000313" key="5">
    <source>
        <dbReference type="EMBL" id="SCL32743.1"/>
    </source>
</evidence>
<proteinExistence type="predicted"/>
<evidence type="ECO:0000313" key="6">
    <source>
        <dbReference type="Proteomes" id="UP000199699"/>
    </source>
</evidence>
<dbReference type="InterPro" id="IPR050194">
    <property type="entry name" value="Glycosyltransferase_grp1"/>
</dbReference>
<reference evidence="5 6" key="1">
    <citation type="submission" date="2016-06" db="EMBL/GenBank/DDBJ databases">
        <authorList>
            <person name="Kjaerup R.B."/>
            <person name="Dalgaard T.S."/>
            <person name="Juul-Madsen H.R."/>
        </authorList>
    </citation>
    <scope>NUCLEOTIDE SEQUENCE [LARGE SCALE GENOMIC DNA]</scope>
    <source>
        <strain evidence="5 6">DSM 43818</strain>
    </source>
</reference>
<dbReference type="OrthoDB" id="3180470at2"/>
<dbReference type="CDD" id="cd03794">
    <property type="entry name" value="GT4_WbuB-like"/>
    <property type="match status" value="1"/>
</dbReference>
<dbReference type="STRING" id="145857.GA0070616_4541"/>
<keyword evidence="6" id="KW-1185">Reference proteome</keyword>
<dbReference type="InterPro" id="IPR028098">
    <property type="entry name" value="Glyco_trans_4-like_N"/>
</dbReference>
<dbReference type="Proteomes" id="UP000199699">
    <property type="component" value="Unassembled WGS sequence"/>
</dbReference>
<sequence length="438" mass="47044">MTGPGGASRDGDPAATRVTLVSQFFPPEPVPIPLGLTRCLRRLGFAVDVLTGVPNYPTGTVHPGYSHRRRTVDGLDGVRVLRTPLHPSHDRSTVGRVANYLSWAASSTLLGSPLLRTADVALVYSSPATAACAALTARLRWGTPYVLMVMDLWPDSVFATGFLTHGPARRAAQATLGRFTDLTYRWADHVTVPSPGLRDTLVARGVPAGKVSVVYNWADEKIMQPAEPEPGFRARLGLTPDDFVVMYGGNHGPAQGLDVAIDAMDGLRDLPDVHLVLVGDGVSRNALRSRADQLGLRTVHFVDQVTPERMVAVSAAADIQLVCLADEPLFRITMPSKVQTIFACGQPVLSCAPGDAARAVRDADAGFTSPPGDPARLAETVRLAHATPRARLRAMGRAGHDHYRLHMSESANARLLADLLAEAAAKGRGRPRRNREQR</sequence>
<feature type="domain" description="Glycosyltransferase subfamily 4-like N-terminal" evidence="4">
    <location>
        <begin position="35"/>
        <end position="217"/>
    </location>
</feature>
<evidence type="ECO:0000256" key="2">
    <source>
        <dbReference type="ARBA" id="ARBA00022679"/>
    </source>
</evidence>
<dbReference type="EMBL" id="FMHT01000003">
    <property type="protein sequence ID" value="SCL32743.1"/>
    <property type="molecule type" value="Genomic_DNA"/>
</dbReference>
<keyword evidence="2 5" id="KW-0808">Transferase</keyword>
<dbReference type="Pfam" id="PF13579">
    <property type="entry name" value="Glyco_trans_4_4"/>
    <property type="match status" value="1"/>
</dbReference>
<dbReference type="InterPro" id="IPR001296">
    <property type="entry name" value="Glyco_trans_1"/>
</dbReference>
<dbReference type="SUPFAM" id="SSF53756">
    <property type="entry name" value="UDP-Glycosyltransferase/glycogen phosphorylase"/>
    <property type="match status" value="1"/>
</dbReference>